<dbReference type="Pfam" id="PF23559">
    <property type="entry name" value="WHD_DRP"/>
    <property type="match status" value="1"/>
</dbReference>
<dbReference type="GO" id="GO:0043531">
    <property type="term" value="F:ADP binding"/>
    <property type="evidence" value="ECO:0007669"/>
    <property type="project" value="InterPro"/>
</dbReference>
<dbReference type="GO" id="GO:0009626">
    <property type="term" value="P:plant-type hypersensitive response"/>
    <property type="evidence" value="ECO:0007669"/>
    <property type="project" value="UniProtKB-ARBA"/>
</dbReference>
<dbReference type="PANTHER" id="PTHR23155">
    <property type="entry name" value="DISEASE RESISTANCE PROTEIN RP"/>
    <property type="match status" value="1"/>
</dbReference>
<dbReference type="ExpressionAtlas" id="A0A2K2DHM3">
    <property type="expression patterns" value="baseline"/>
</dbReference>
<evidence type="ECO:0000256" key="4">
    <source>
        <dbReference type="ARBA" id="ARBA00022741"/>
    </source>
</evidence>
<evidence type="ECO:0000259" key="11">
    <source>
        <dbReference type="Pfam" id="PF23598"/>
    </source>
</evidence>
<dbReference type="FunFam" id="1.10.10.10:FF:000322">
    <property type="entry name" value="Probable disease resistance protein At1g63360"/>
    <property type="match status" value="1"/>
</dbReference>
<evidence type="ECO:0000256" key="5">
    <source>
        <dbReference type="ARBA" id="ARBA00022821"/>
    </source>
</evidence>
<protein>
    <recommendedName>
        <fullName evidence="15">Disease resistance protein RPM1</fullName>
    </recommendedName>
</protein>
<dbReference type="EnsemblPlants" id="PNT73785">
    <property type="protein sequence ID" value="PNT73785"/>
    <property type="gene ID" value="BRADI_1g01387v3"/>
</dbReference>
<dbReference type="InterPro" id="IPR055414">
    <property type="entry name" value="LRR_R13L4/SHOC2-like"/>
</dbReference>
<dbReference type="Pfam" id="PF00931">
    <property type="entry name" value="NB-ARC"/>
    <property type="match status" value="1"/>
</dbReference>
<dbReference type="FunFam" id="3.40.50.300:FF:001091">
    <property type="entry name" value="Probable disease resistance protein At1g61300"/>
    <property type="match status" value="1"/>
</dbReference>
<feature type="domain" description="Disease resistance R13L4/SHOC-2-like LRR" evidence="11">
    <location>
        <begin position="558"/>
        <end position="907"/>
    </location>
</feature>
<dbReference type="AlphaFoldDB" id="A0A2K2DHM3"/>
<evidence type="ECO:0000256" key="1">
    <source>
        <dbReference type="ARBA" id="ARBA00008894"/>
    </source>
</evidence>
<evidence type="ECO:0000259" key="9">
    <source>
        <dbReference type="Pfam" id="PF18052"/>
    </source>
</evidence>
<dbReference type="InterPro" id="IPR038005">
    <property type="entry name" value="RX-like_CC"/>
</dbReference>
<dbReference type="InterPro" id="IPR058922">
    <property type="entry name" value="WHD_DRP"/>
</dbReference>
<dbReference type="Gramene" id="PNT73785">
    <property type="protein sequence ID" value="PNT73785"/>
    <property type="gene ID" value="BRADI_1g01387v3"/>
</dbReference>
<feature type="domain" description="Disease resistance protein winged helix" evidence="10">
    <location>
        <begin position="438"/>
        <end position="508"/>
    </location>
</feature>
<dbReference type="InterPro" id="IPR042197">
    <property type="entry name" value="Apaf_helical"/>
</dbReference>
<sequence>MAHVVSASLGALGPLLLKLTGLLTSEYGRLKGVRSEIMSLRCELSSMHAAANKYTMLEDPDVQVKAWMSIVRELAYDIEDCIDKFIHRLGNGVCHSGFKEFLRKTAQQLNTLGDRYGIADEIDELKARIKQVKELKNSYKLDDTPCSTSSHTTVDPRLHALFAEDAHLVGVDGPRDFLSKWMLEEGNGTTKHHRRVLSIVGFGGLGKTTLANKVYQNIQGHYDCRAFVTLSQKPDKQKIIKDVISQVSCRDGYTKNTDDWDERKSMAQLRGMLQDKRYIVVIDDIWSAAEWDAIKYAFPENSCSSRIIVTTRIVDVARSCCLDGDNFMYEMKALSDVHSRRLFFKRIFGSEDCCPDVLKEVSNEILKKCGGMPLAIISTSGLLANKPAIKEEWEKVKRSIGFALEKNQSLERVSIILSLSYDDLPPNLKTCLLYLSAFPEDCVIERERLVWRWIAEGFISEERGQSQQEVAENYFYELINKSMLQPVDIGCDGKARACRVHDMMLEIIISKSSEDNFFTVVGIGQTSLANRHGTIRRLSVQHIDHELASALSCVDLSHVRSLTVKTSDCIKHLPCLLKFKALRVVDFADCEGLEEYIINGMEKLFQLKYLRLRGRSLSKLPSRIVLPDGLETLDLRDTSVNELPVGIIKLMKLRHVLVAGETKIPNGIGGMRNLRVISGFNITRSPADAVEDLGNLASLDELNVCLNHVESDEYKRHEVMLLSSLSKLVNCKLRSLEIISANGSLEFLSSWSHPPSALQIFSMSSDYYFPVVPKWIGRTLTSLVSLEINLTDLTEEGLCILGELPALLRLKLSLKTGPKDKVTVKGIGFPSLKEFSIFCTDGEGAYVTFVKGAMPKLEILKLPFTVSVAKKHGFSLGIEHLPCLKHAAAWLNKGATRSESQAEATAFMKE</sequence>
<keyword evidence="3" id="KW-0677">Repeat</keyword>
<dbReference type="Gene3D" id="1.10.8.430">
    <property type="entry name" value="Helical domain of apoptotic protease-activating factors"/>
    <property type="match status" value="1"/>
</dbReference>
<evidence type="ECO:0000256" key="7">
    <source>
        <dbReference type="SAM" id="SignalP"/>
    </source>
</evidence>
<dbReference type="InterPro" id="IPR044974">
    <property type="entry name" value="Disease_R_plants"/>
</dbReference>
<dbReference type="InParanoid" id="A0A2K2DHM3"/>
<evidence type="ECO:0000313" key="12">
    <source>
        <dbReference type="EMBL" id="PNT73785.1"/>
    </source>
</evidence>
<reference evidence="12" key="2">
    <citation type="submission" date="2017-06" db="EMBL/GenBank/DDBJ databases">
        <title>WGS assembly of Brachypodium distachyon.</title>
        <authorList>
            <consortium name="The International Brachypodium Initiative"/>
            <person name="Lucas S."/>
            <person name="Harmon-Smith M."/>
            <person name="Lail K."/>
            <person name="Tice H."/>
            <person name="Grimwood J."/>
            <person name="Bruce D."/>
            <person name="Barry K."/>
            <person name="Shu S."/>
            <person name="Lindquist E."/>
            <person name="Wang M."/>
            <person name="Pitluck S."/>
            <person name="Vogel J.P."/>
            <person name="Garvin D.F."/>
            <person name="Mockler T.C."/>
            <person name="Schmutz J."/>
            <person name="Rokhsar D."/>
            <person name="Bevan M.W."/>
        </authorList>
    </citation>
    <scope>NUCLEOTIDE SEQUENCE</scope>
    <source>
        <strain evidence="12">Bd21</strain>
    </source>
</reference>
<proteinExistence type="inferred from homology"/>
<dbReference type="InterPro" id="IPR041118">
    <property type="entry name" value="Rx_N"/>
</dbReference>
<keyword evidence="4" id="KW-0547">Nucleotide-binding</keyword>
<dbReference type="Gene3D" id="3.40.50.300">
    <property type="entry name" value="P-loop containing nucleotide triphosphate hydrolases"/>
    <property type="match status" value="1"/>
</dbReference>
<gene>
    <name evidence="12" type="ORF">BRADI_1g01387v3</name>
</gene>
<keyword evidence="5" id="KW-0611">Plant defense</keyword>
<keyword evidence="6" id="KW-0175">Coiled coil</keyword>
<evidence type="ECO:0000259" key="8">
    <source>
        <dbReference type="Pfam" id="PF00931"/>
    </source>
</evidence>
<accession>A0A2K2DHM3</accession>
<dbReference type="InterPro" id="IPR036388">
    <property type="entry name" value="WH-like_DNA-bd_sf"/>
</dbReference>
<feature type="non-terminal residue" evidence="12">
    <location>
        <position position="910"/>
    </location>
</feature>
<keyword evidence="7" id="KW-0732">Signal</keyword>
<dbReference type="GO" id="GO:0042742">
    <property type="term" value="P:defense response to bacterium"/>
    <property type="evidence" value="ECO:0007669"/>
    <property type="project" value="UniProtKB-ARBA"/>
</dbReference>
<name>A0A2K2DHM3_BRADI</name>
<evidence type="ECO:0000256" key="6">
    <source>
        <dbReference type="ARBA" id="ARBA00023054"/>
    </source>
</evidence>
<dbReference type="GO" id="GO:0002758">
    <property type="term" value="P:innate immune response-activating signaling pathway"/>
    <property type="evidence" value="ECO:0007669"/>
    <property type="project" value="UniProtKB-ARBA"/>
</dbReference>
<organism evidence="12">
    <name type="scientific">Brachypodium distachyon</name>
    <name type="common">Purple false brome</name>
    <name type="synonym">Trachynia distachya</name>
    <dbReference type="NCBI Taxonomy" id="15368"/>
    <lineage>
        <taxon>Eukaryota</taxon>
        <taxon>Viridiplantae</taxon>
        <taxon>Streptophyta</taxon>
        <taxon>Embryophyta</taxon>
        <taxon>Tracheophyta</taxon>
        <taxon>Spermatophyta</taxon>
        <taxon>Magnoliopsida</taxon>
        <taxon>Liliopsida</taxon>
        <taxon>Poales</taxon>
        <taxon>Poaceae</taxon>
        <taxon>BOP clade</taxon>
        <taxon>Pooideae</taxon>
        <taxon>Stipodae</taxon>
        <taxon>Brachypodieae</taxon>
        <taxon>Brachypodium</taxon>
    </lineage>
</organism>
<evidence type="ECO:0000256" key="2">
    <source>
        <dbReference type="ARBA" id="ARBA00022614"/>
    </source>
</evidence>
<reference evidence="13" key="3">
    <citation type="submission" date="2018-08" db="UniProtKB">
        <authorList>
            <consortium name="EnsemblPlants"/>
        </authorList>
    </citation>
    <scope>IDENTIFICATION</scope>
    <source>
        <strain evidence="13">cv. Bd21</strain>
    </source>
</reference>
<dbReference type="PRINTS" id="PR00364">
    <property type="entry name" value="DISEASERSIST"/>
</dbReference>
<dbReference type="InterPro" id="IPR032675">
    <property type="entry name" value="LRR_dom_sf"/>
</dbReference>
<dbReference type="InterPro" id="IPR002182">
    <property type="entry name" value="NB-ARC"/>
</dbReference>
<dbReference type="Pfam" id="PF23598">
    <property type="entry name" value="LRR_14"/>
    <property type="match status" value="1"/>
</dbReference>
<dbReference type="EMBL" id="CM000880">
    <property type="protein sequence ID" value="PNT73785.1"/>
    <property type="molecule type" value="Genomic_DNA"/>
</dbReference>
<reference evidence="12 13" key="1">
    <citation type="journal article" date="2010" name="Nature">
        <title>Genome sequencing and analysis of the model grass Brachypodium distachyon.</title>
        <authorList>
            <consortium name="International Brachypodium Initiative"/>
        </authorList>
    </citation>
    <scope>NUCLEOTIDE SEQUENCE [LARGE SCALE GENOMIC DNA]</scope>
    <source>
        <strain evidence="12 13">Bd21</strain>
    </source>
</reference>
<dbReference type="Gene3D" id="1.20.5.4130">
    <property type="match status" value="1"/>
</dbReference>
<feature type="domain" description="NB-ARC" evidence="8">
    <location>
        <begin position="192"/>
        <end position="350"/>
    </location>
</feature>
<feature type="signal peptide" evidence="7">
    <location>
        <begin position="1"/>
        <end position="17"/>
    </location>
</feature>
<dbReference type="Proteomes" id="UP000008810">
    <property type="component" value="Chromosome 1"/>
</dbReference>
<dbReference type="CDD" id="cd14798">
    <property type="entry name" value="RX-CC_like"/>
    <property type="match status" value="1"/>
</dbReference>
<keyword evidence="2" id="KW-0433">Leucine-rich repeat</keyword>
<feature type="domain" description="Disease resistance N-terminal" evidence="9">
    <location>
        <begin position="11"/>
        <end position="96"/>
    </location>
</feature>
<dbReference type="OrthoDB" id="786072at2759"/>
<dbReference type="SUPFAM" id="SSF52058">
    <property type="entry name" value="L domain-like"/>
    <property type="match status" value="1"/>
</dbReference>
<dbReference type="Gene3D" id="3.80.10.10">
    <property type="entry name" value="Ribonuclease Inhibitor"/>
    <property type="match status" value="1"/>
</dbReference>
<dbReference type="GO" id="GO:0098542">
    <property type="term" value="P:defense response to other organism"/>
    <property type="evidence" value="ECO:0000318"/>
    <property type="project" value="GO_Central"/>
</dbReference>
<dbReference type="Gene3D" id="1.10.10.10">
    <property type="entry name" value="Winged helix-like DNA-binding domain superfamily/Winged helix DNA-binding domain"/>
    <property type="match status" value="1"/>
</dbReference>
<dbReference type="SUPFAM" id="SSF52540">
    <property type="entry name" value="P-loop containing nucleoside triphosphate hydrolases"/>
    <property type="match status" value="1"/>
</dbReference>
<evidence type="ECO:0008006" key="15">
    <source>
        <dbReference type="Google" id="ProtNLM"/>
    </source>
</evidence>
<dbReference type="InterPro" id="IPR027417">
    <property type="entry name" value="P-loop_NTPase"/>
</dbReference>
<evidence type="ECO:0000313" key="13">
    <source>
        <dbReference type="EnsemblPlants" id="PNT73785"/>
    </source>
</evidence>
<feature type="chain" id="PRO_5036319234" description="Disease resistance protein RPM1" evidence="7">
    <location>
        <begin position="18"/>
        <end position="910"/>
    </location>
</feature>
<comment type="similarity">
    <text evidence="1">Belongs to the disease resistance NB-LRR family.</text>
</comment>
<evidence type="ECO:0000256" key="3">
    <source>
        <dbReference type="ARBA" id="ARBA00022737"/>
    </source>
</evidence>
<evidence type="ECO:0000313" key="14">
    <source>
        <dbReference type="Proteomes" id="UP000008810"/>
    </source>
</evidence>
<dbReference type="PANTHER" id="PTHR23155:SF1167">
    <property type="entry name" value="OS08G0412100 PROTEIN"/>
    <property type="match status" value="1"/>
</dbReference>
<keyword evidence="14" id="KW-1185">Reference proteome</keyword>
<dbReference type="Pfam" id="PF18052">
    <property type="entry name" value="Rx_N"/>
    <property type="match status" value="1"/>
</dbReference>
<evidence type="ECO:0000259" key="10">
    <source>
        <dbReference type="Pfam" id="PF23559"/>
    </source>
</evidence>